<dbReference type="PANTHER" id="PTHR46513">
    <property type="entry name" value="VITELLOGENIN RECEPTOR-LIKE PROTEIN-RELATED-RELATED"/>
    <property type="match status" value="1"/>
</dbReference>
<proteinExistence type="predicted"/>
<dbReference type="SMART" id="SM00135">
    <property type="entry name" value="LY"/>
    <property type="match status" value="3"/>
</dbReference>
<dbReference type="EMBL" id="CP051143">
    <property type="protein sequence ID" value="QIX01750.1"/>
    <property type="molecule type" value="Genomic_DNA"/>
</dbReference>
<sequence length="328" mass="36578">MAYHDPVPVLYVLDFNVGKNNDDPEDPFKSGRVAVGSAAGGQLKTLIDHERMPDGIDVLQDDSQDGRIFWTQMGHAEKNDGQVQSAALDGSDVKDIYKPGEIHTPKQITVDRVNRKLYICDREGLRVHRSNLDGSEKEVLVKRGDWNNSEHVKNKDIHCVGVTADAKHGKFYWTQKGPSKGGSGQIYRANIEMPAGETAETRSDIEQLFKELPEPIDLEIDSETQTLYWSDRGDVPRGNTLNKADVSGSAKSGHYDIIARHLHEAIGIRIDNKHKHIYATDLGGSVYQYRMDGSHVREMFKDQGAYTGIAVAELSASRAKELYGIIYE</sequence>
<dbReference type="Gene3D" id="2.120.10.30">
    <property type="entry name" value="TolB, C-terminal domain"/>
    <property type="match status" value="2"/>
</dbReference>
<protein>
    <recommendedName>
        <fullName evidence="3">3-hydroxyacyl-CoA dehydrogenase C-terminal domain-containing protein</fullName>
    </recommendedName>
</protein>
<reference evidence="1 2" key="1">
    <citation type="journal article" date="2016" name="Sci. Rep.">
        <title>Peltaster fructicola genome reveals evolution from an invasive phytopathogen to an ectophytic parasite.</title>
        <authorList>
            <person name="Xu C."/>
            <person name="Chen H."/>
            <person name="Gleason M.L."/>
            <person name="Xu J.R."/>
            <person name="Liu H."/>
            <person name="Zhang R."/>
            <person name="Sun G."/>
        </authorList>
    </citation>
    <scope>NUCLEOTIDE SEQUENCE [LARGE SCALE GENOMIC DNA]</scope>
    <source>
        <strain evidence="1 2">LNHT1506</strain>
    </source>
</reference>
<evidence type="ECO:0000313" key="2">
    <source>
        <dbReference type="Proteomes" id="UP000503462"/>
    </source>
</evidence>
<dbReference type="OrthoDB" id="5958943at2759"/>
<gene>
    <name evidence="1" type="ORF">AMS68_007267</name>
</gene>
<dbReference type="InterPro" id="IPR011042">
    <property type="entry name" value="6-blade_b-propeller_TolB-like"/>
</dbReference>
<evidence type="ECO:0000313" key="1">
    <source>
        <dbReference type="EMBL" id="QIX01750.1"/>
    </source>
</evidence>
<dbReference type="InterPro" id="IPR000033">
    <property type="entry name" value="LDLR_classB_rpt"/>
</dbReference>
<organism evidence="1 2">
    <name type="scientific">Peltaster fructicola</name>
    <dbReference type="NCBI Taxonomy" id="286661"/>
    <lineage>
        <taxon>Eukaryota</taxon>
        <taxon>Fungi</taxon>
        <taxon>Dikarya</taxon>
        <taxon>Ascomycota</taxon>
        <taxon>Pezizomycotina</taxon>
        <taxon>Dothideomycetes</taxon>
        <taxon>Dothideomycetes incertae sedis</taxon>
        <taxon>Peltaster</taxon>
    </lineage>
</organism>
<name>A0A6H0Y563_9PEZI</name>
<dbReference type="Proteomes" id="UP000503462">
    <property type="component" value="Chromosome 5"/>
</dbReference>
<accession>A0A6H0Y563</accession>
<keyword evidence="2" id="KW-1185">Reference proteome</keyword>
<evidence type="ECO:0008006" key="3">
    <source>
        <dbReference type="Google" id="ProtNLM"/>
    </source>
</evidence>
<dbReference type="InterPro" id="IPR050778">
    <property type="entry name" value="Cueball_EGF_LRP_Nidogen"/>
</dbReference>
<dbReference type="SUPFAM" id="SSF63829">
    <property type="entry name" value="Calcium-dependent phosphotriesterase"/>
    <property type="match status" value="1"/>
</dbReference>
<dbReference type="AlphaFoldDB" id="A0A6H0Y563"/>